<dbReference type="EMBL" id="CP111026">
    <property type="protein sequence ID" value="WAR28455.1"/>
    <property type="molecule type" value="Genomic_DNA"/>
</dbReference>
<keyword evidence="4" id="KW-1185">Reference proteome</keyword>
<proteinExistence type="predicted"/>
<feature type="transmembrane region" description="Helical" evidence="1">
    <location>
        <begin position="45"/>
        <end position="63"/>
    </location>
</feature>
<accession>A0ABY7G4I8</accession>
<evidence type="ECO:0000313" key="4">
    <source>
        <dbReference type="Proteomes" id="UP001164746"/>
    </source>
</evidence>
<protein>
    <submittedName>
        <fullName evidence="2">Uncharacterized protein</fullName>
    </submittedName>
</protein>
<organism evidence="2 4">
    <name type="scientific">Mya arenaria</name>
    <name type="common">Soft-shell clam</name>
    <dbReference type="NCBI Taxonomy" id="6604"/>
    <lineage>
        <taxon>Eukaryota</taxon>
        <taxon>Metazoa</taxon>
        <taxon>Spiralia</taxon>
        <taxon>Lophotrochozoa</taxon>
        <taxon>Mollusca</taxon>
        <taxon>Bivalvia</taxon>
        <taxon>Autobranchia</taxon>
        <taxon>Heteroconchia</taxon>
        <taxon>Euheterodonta</taxon>
        <taxon>Imparidentia</taxon>
        <taxon>Neoheterodontei</taxon>
        <taxon>Myida</taxon>
        <taxon>Myoidea</taxon>
        <taxon>Myidae</taxon>
        <taxon>Mya</taxon>
    </lineage>
</organism>
<evidence type="ECO:0000313" key="2">
    <source>
        <dbReference type="EMBL" id="WAR28439.1"/>
    </source>
</evidence>
<evidence type="ECO:0000313" key="3">
    <source>
        <dbReference type="EMBL" id="WAR28455.1"/>
    </source>
</evidence>
<sequence length="88" mass="9900">MDYVNAWLRDRAACSDDGDAYYLYCSTDHDCCSIDGRTTLSKYEVAGIVISCVAVTFAALLTGPHSQCRATQYYVITKDIQLSKRWNM</sequence>
<reference evidence="2" key="1">
    <citation type="submission" date="2022-11" db="EMBL/GenBank/DDBJ databases">
        <title>Centuries of genome instability and evolution in soft-shell clam transmissible cancer (bioRxiv).</title>
        <authorList>
            <person name="Hart S.F.M."/>
            <person name="Yonemitsu M.A."/>
            <person name="Giersch R.M."/>
            <person name="Beal B.F."/>
            <person name="Arriagada G."/>
            <person name="Davis B.W."/>
            <person name="Ostrander E.A."/>
            <person name="Goff S.P."/>
            <person name="Metzger M.J."/>
        </authorList>
    </citation>
    <scope>NUCLEOTIDE SEQUENCE</scope>
    <source>
        <strain evidence="2">MELC-2E11</strain>
        <tissue evidence="2">Siphon/mantle</tissue>
    </source>
</reference>
<name>A0ABY7G4I8_MYAAR</name>
<gene>
    <name evidence="2" type="ORF">MAR_014143</name>
    <name evidence="3" type="ORF">MAR_014159</name>
</gene>
<keyword evidence="1" id="KW-1133">Transmembrane helix</keyword>
<keyword evidence="1" id="KW-0472">Membrane</keyword>
<keyword evidence="1" id="KW-0812">Transmembrane</keyword>
<evidence type="ECO:0000256" key="1">
    <source>
        <dbReference type="SAM" id="Phobius"/>
    </source>
</evidence>
<dbReference type="Proteomes" id="UP001164746">
    <property type="component" value="Chromosome 15"/>
</dbReference>
<dbReference type="EMBL" id="CP111026">
    <property type="protein sequence ID" value="WAR28439.1"/>
    <property type="molecule type" value="Genomic_DNA"/>
</dbReference>